<accession>A0A136Q7X1</accession>
<proteinExistence type="predicted"/>
<organism evidence="1 2">
    <name type="scientific">Christensenella minuta</name>
    <dbReference type="NCBI Taxonomy" id="626937"/>
    <lineage>
        <taxon>Bacteria</taxon>
        <taxon>Bacillati</taxon>
        <taxon>Bacillota</taxon>
        <taxon>Clostridia</taxon>
        <taxon>Christensenellales</taxon>
        <taxon>Christensenellaceae</taxon>
        <taxon>Christensenella</taxon>
    </lineage>
</organism>
<gene>
    <name evidence="1" type="ORF">HMPREF3293_00319</name>
</gene>
<comment type="caution">
    <text evidence="1">The sequence shown here is derived from an EMBL/GenBank/DDBJ whole genome shotgun (WGS) entry which is preliminary data.</text>
</comment>
<dbReference type="STRING" id="626937.HMPREF3293_00319"/>
<dbReference type="EMBL" id="LSZW01000030">
    <property type="protein sequence ID" value="KXK66773.1"/>
    <property type="molecule type" value="Genomic_DNA"/>
</dbReference>
<protein>
    <submittedName>
        <fullName evidence="1">Uncharacterized protein</fullName>
    </submittedName>
</protein>
<dbReference type="AlphaFoldDB" id="A0A136Q7X1"/>
<evidence type="ECO:0000313" key="1">
    <source>
        <dbReference type="EMBL" id="KXK66773.1"/>
    </source>
</evidence>
<reference evidence="1 2" key="1">
    <citation type="submission" date="2016-02" db="EMBL/GenBank/DDBJ databases">
        <authorList>
            <person name="Wen L."/>
            <person name="He K."/>
            <person name="Yang H."/>
        </authorList>
    </citation>
    <scope>NUCLEOTIDE SEQUENCE [LARGE SCALE GENOMIC DNA]</scope>
    <source>
        <strain evidence="1 2">DSM 22607</strain>
    </source>
</reference>
<dbReference type="Proteomes" id="UP000070366">
    <property type="component" value="Unassembled WGS sequence"/>
</dbReference>
<evidence type="ECO:0000313" key="2">
    <source>
        <dbReference type="Proteomes" id="UP000070366"/>
    </source>
</evidence>
<sequence>MRTEPAVYLERKPQDYKIREGKRIRVSLLYILRRTVRGLPPSR</sequence>
<keyword evidence="2" id="KW-1185">Reference proteome</keyword>
<name>A0A136Q7X1_9FIRM</name>